<evidence type="ECO:0000313" key="4">
    <source>
        <dbReference type="EMBL" id="KAA8998801.1"/>
    </source>
</evidence>
<dbReference type="Gene3D" id="3.40.50.1820">
    <property type="entry name" value="alpha/beta hydrolase"/>
    <property type="match status" value="1"/>
</dbReference>
<dbReference type="Proteomes" id="UP000367750">
    <property type="component" value="Unassembled WGS sequence"/>
</dbReference>
<accession>A0A5J5FZS2</accession>
<dbReference type="InterPro" id="IPR039069">
    <property type="entry name" value="CE7"/>
</dbReference>
<dbReference type="InterPro" id="IPR008391">
    <property type="entry name" value="AXE1_dom"/>
</dbReference>
<dbReference type="GO" id="GO:0052689">
    <property type="term" value="F:carboxylic ester hydrolase activity"/>
    <property type="evidence" value="ECO:0007669"/>
    <property type="project" value="TreeGrafter"/>
</dbReference>
<evidence type="ECO:0000256" key="1">
    <source>
        <dbReference type="PIRSR" id="PIRSR639069-1"/>
    </source>
</evidence>
<dbReference type="Pfam" id="PF05448">
    <property type="entry name" value="AXE1"/>
    <property type="match status" value="1"/>
</dbReference>
<dbReference type="InterPro" id="IPR029058">
    <property type="entry name" value="AB_hydrolase_fold"/>
</dbReference>
<feature type="active site" description="Charge relay system" evidence="1">
    <location>
        <position position="273"/>
    </location>
</feature>
<dbReference type="RefSeq" id="WP_150459331.1">
    <property type="nucleotide sequence ID" value="NZ_VYKK01000026.1"/>
</dbReference>
<protein>
    <submittedName>
        <fullName evidence="4">Acetylxylan esterase</fullName>
    </submittedName>
</protein>
<dbReference type="EMBL" id="VYKK01000026">
    <property type="protein sequence ID" value="KAA8998801.1"/>
    <property type="molecule type" value="Genomic_DNA"/>
</dbReference>
<feature type="active site" description="Nucleophile" evidence="1">
    <location>
        <position position="183"/>
    </location>
</feature>
<evidence type="ECO:0000256" key="2">
    <source>
        <dbReference type="PIRSR" id="PIRSR639069-2"/>
    </source>
</evidence>
<feature type="domain" description="Acetyl xylan esterase" evidence="3">
    <location>
        <begin position="1"/>
        <end position="318"/>
    </location>
</feature>
<proteinExistence type="predicted"/>
<dbReference type="SUPFAM" id="SSF53474">
    <property type="entry name" value="alpha/beta-Hydrolases"/>
    <property type="match status" value="1"/>
</dbReference>
<dbReference type="GO" id="GO:0005976">
    <property type="term" value="P:polysaccharide metabolic process"/>
    <property type="evidence" value="ECO:0007669"/>
    <property type="project" value="TreeGrafter"/>
</dbReference>
<dbReference type="AlphaFoldDB" id="A0A5J5FZS2"/>
<feature type="active site" description="Charge relay system" evidence="1">
    <location>
        <position position="302"/>
    </location>
</feature>
<evidence type="ECO:0000259" key="3">
    <source>
        <dbReference type="Pfam" id="PF05448"/>
    </source>
</evidence>
<organism evidence="4 5">
    <name type="scientific">Paenibacillus spiritus</name>
    <dbReference type="NCBI Taxonomy" id="2496557"/>
    <lineage>
        <taxon>Bacteria</taxon>
        <taxon>Bacillati</taxon>
        <taxon>Bacillota</taxon>
        <taxon>Bacilli</taxon>
        <taxon>Bacillales</taxon>
        <taxon>Paenibacillaceae</taxon>
        <taxon>Paenibacillus</taxon>
    </lineage>
</organism>
<feature type="binding site" evidence="2">
    <location>
        <position position="92"/>
    </location>
    <ligand>
        <name>substrate</name>
    </ligand>
</feature>
<evidence type="ECO:0000313" key="5">
    <source>
        <dbReference type="Proteomes" id="UP000367750"/>
    </source>
</evidence>
<dbReference type="PANTHER" id="PTHR40111">
    <property type="entry name" value="CEPHALOSPORIN-C DEACETYLASE"/>
    <property type="match status" value="1"/>
</dbReference>
<dbReference type="OrthoDB" id="9770528at2"/>
<gene>
    <name evidence="4" type="ORF">F4V43_16370</name>
</gene>
<sequence>MPMLDMPLSELKDYEGRNPRPADFDAYWEAALEEMRATDPQVELVPAEFQAPYAECFDLYFTGVGGSRVHAKYIRPKDVPAPHPAVLQFHGYSGDSGDWQDRLQYAALGFSCAALDVRGQGGWSEDRGGHKGNTFQGHFIRGLDGPAEQMMMRQVFLDTAQLAAIVMGFEEVDENRVGATGWSQGGALTIACAALEPRIKRAAPVYPFLSDYKRVWEMDLAKDAYGELRDYFRHFDPQHKREDEIFAKLGYIDIQHLAPRIRAEVLFGVGLMDNICPPSTQFAALNKIRSPLQLEIYPDFGHEGLPGMPDRIFQFLMEL</sequence>
<keyword evidence="5" id="KW-1185">Reference proteome</keyword>
<comment type="caution">
    <text evidence="4">The sequence shown here is derived from an EMBL/GenBank/DDBJ whole genome shotgun (WGS) entry which is preliminary data.</text>
</comment>
<reference evidence="4 5" key="1">
    <citation type="submission" date="2019-09" db="EMBL/GenBank/DDBJ databases">
        <title>Bacillus ochoae sp. nov., Paenibacillus whitsoniae sp. nov., Paenibacillus spiritus sp. nov. Isolated from the Mars Exploration Rover during spacecraft assembly.</title>
        <authorList>
            <person name="Seuylemezian A."/>
            <person name="Vaishampayan P."/>
        </authorList>
    </citation>
    <scope>NUCLEOTIDE SEQUENCE [LARGE SCALE GENOMIC DNA]</scope>
    <source>
        <strain evidence="4 5">MER_111</strain>
    </source>
</reference>
<name>A0A5J5FZS2_9BACL</name>
<dbReference type="PANTHER" id="PTHR40111:SF1">
    <property type="entry name" value="CEPHALOSPORIN-C DEACETYLASE"/>
    <property type="match status" value="1"/>
</dbReference>